<evidence type="ECO:0000313" key="2">
    <source>
        <dbReference type="Proteomes" id="UP000033567"/>
    </source>
</evidence>
<dbReference type="PATRIC" id="fig|1684.5.peg.18"/>
<reference evidence="1 2" key="1">
    <citation type="submission" date="2014-12" db="EMBL/GenBank/DDBJ databases">
        <title>Comparative genomics of the lactic acid bacteria isolated from the honey bee gut.</title>
        <authorList>
            <person name="Ellegaard K.M."/>
            <person name="Tamarit D."/>
            <person name="Javelind E."/>
            <person name="Olofsson T."/>
            <person name="Andersson S.G."/>
            <person name="Vasquez A."/>
        </authorList>
    </citation>
    <scope>NUCLEOTIDE SEQUENCE [LARGE SCALE GENOMIC DNA]</scope>
    <source>
        <strain evidence="1 2">Bin7</strain>
    </source>
</reference>
<accession>A0A0F4L292</accession>
<evidence type="ECO:0000313" key="1">
    <source>
        <dbReference type="EMBL" id="KJY52344.1"/>
    </source>
</evidence>
<gene>
    <name evidence="1" type="ORF">JF70_00170</name>
</gene>
<dbReference type="RefSeq" id="WP_045934876.1">
    <property type="nucleotide sequence ID" value="NZ_KQ033884.1"/>
</dbReference>
<dbReference type="EMBL" id="JWMF01000002">
    <property type="protein sequence ID" value="KJY52344.1"/>
    <property type="molecule type" value="Genomic_DNA"/>
</dbReference>
<evidence type="ECO:0008006" key="3">
    <source>
        <dbReference type="Google" id="ProtNLM"/>
    </source>
</evidence>
<protein>
    <recommendedName>
        <fullName evidence="3">CopG family transcriptional regulator</fullName>
    </recommendedName>
</protein>
<dbReference type="AlphaFoldDB" id="A0A0F4L292"/>
<dbReference type="Proteomes" id="UP000033567">
    <property type="component" value="Unassembled WGS sequence"/>
</dbReference>
<sequence>MTTTTIGIPDKDYKVVKEMADFEGVSVPAYMSQVILDQIEDVRDYKEAMSVLNEHNGTVSRAEVMNEVFDK</sequence>
<dbReference type="Pfam" id="PF19807">
    <property type="entry name" value="DUF6290"/>
    <property type="match status" value="1"/>
</dbReference>
<name>A0A0F4L292_9BIFI</name>
<dbReference type="InterPro" id="IPR046257">
    <property type="entry name" value="DUF6290"/>
</dbReference>
<organism evidence="1 2">
    <name type="scientific">Bifidobacterium mellis</name>
    <dbReference type="NCBI Taxonomy" id="1293823"/>
    <lineage>
        <taxon>Bacteria</taxon>
        <taxon>Bacillati</taxon>
        <taxon>Actinomycetota</taxon>
        <taxon>Actinomycetes</taxon>
        <taxon>Bifidobacteriales</taxon>
        <taxon>Bifidobacteriaceae</taxon>
        <taxon>Bifidobacterium</taxon>
    </lineage>
</organism>
<dbReference type="NCBIfam" id="NF046040">
    <property type="entry name" value="RelB_antitoxin"/>
    <property type="match status" value="1"/>
</dbReference>
<keyword evidence="2" id="KW-1185">Reference proteome</keyword>
<comment type="caution">
    <text evidence="1">The sequence shown here is derived from an EMBL/GenBank/DDBJ whole genome shotgun (WGS) entry which is preliminary data.</text>
</comment>
<proteinExistence type="predicted"/>